<comment type="caution">
    <text evidence="19">The sequence shown here is derived from an EMBL/GenBank/DDBJ whole genome shotgun (WGS) entry which is preliminary data.</text>
</comment>
<dbReference type="GO" id="GO:0005525">
    <property type="term" value="F:GTP binding"/>
    <property type="evidence" value="ECO:0007669"/>
    <property type="project" value="UniProtKB-KW"/>
</dbReference>
<evidence type="ECO:0000256" key="1">
    <source>
        <dbReference type="ARBA" id="ARBA00001946"/>
    </source>
</evidence>
<evidence type="ECO:0000256" key="4">
    <source>
        <dbReference type="ARBA" id="ARBA00022448"/>
    </source>
</evidence>
<keyword evidence="14" id="KW-0636">Prenylation</keyword>
<proteinExistence type="inferred from homology"/>
<dbReference type="Gene3D" id="3.40.50.300">
    <property type="entry name" value="P-loop containing nucleotide triphosphate hydrolases"/>
    <property type="match status" value="1"/>
</dbReference>
<keyword evidence="10" id="KW-0333">Golgi apparatus</keyword>
<dbReference type="SMART" id="SM00173">
    <property type="entry name" value="RAS"/>
    <property type="match status" value="1"/>
</dbReference>
<evidence type="ECO:0000256" key="2">
    <source>
        <dbReference type="ARBA" id="ARBA00006270"/>
    </source>
</evidence>
<dbReference type="KEGG" id="tng:GSTEN00030117G001"/>
<evidence type="ECO:0000256" key="16">
    <source>
        <dbReference type="ARBA" id="ARBA00047660"/>
    </source>
</evidence>
<dbReference type="SUPFAM" id="SSF52540">
    <property type="entry name" value="P-loop containing nucleoside triphosphate hydrolases"/>
    <property type="match status" value="1"/>
</dbReference>
<keyword evidence="13" id="KW-0449">Lipoprotein</keyword>
<evidence type="ECO:0000256" key="8">
    <source>
        <dbReference type="ARBA" id="ARBA00022842"/>
    </source>
</evidence>
<name>Q4RRL4_TETNG</name>
<comment type="function">
    <text evidence="17">The small GTPases Rab are key regulators of intracellular membrane trafficking, from the formation of transport vesicles to their fusion with membranes. Rabs cycle between an inactive GDP-bound form and an active GTP-bound form that is able to recruit to membranes different sets of downstream effectors directly responsible for vesicle formation, movement, tethering and fusion.</text>
</comment>
<evidence type="ECO:0000256" key="9">
    <source>
        <dbReference type="ARBA" id="ARBA00022927"/>
    </source>
</evidence>
<dbReference type="EMBL" id="CAAE01015002">
    <property type="protein sequence ID" value="CAG08968.1"/>
    <property type="molecule type" value="Genomic_DNA"/>
</dbReference>
<evidence type="ECO:0000256" key="18">
    <source>
        <dbReference type="ARBA" id="ARBA00067830"/>
    </source>
</evidence>
<dbReference type="SMART" id="SM00174">
    <property type="entry name" value="RHO"/>
    <property type="match status" value="1"/>
</dbReference>
<keyword evidence="12" id="KW-0472">Membrane</keyword>
<dbReference type="Pfam" id="PF00071">
    <property type="entry name" value="Ras"/>
    <property type="match status" value="1"/>
</dbReference>
<evidence type="ECO:0000256" key="12">
    <source>
        <dbReference type="ARBA" id="ARBA00023136"/>
    </source>
</evidence>
<dbReference type="OrthoDB" id="413584at2759"/>
<evidence type="ECO:0000256" key="13">
    <source>
        <dbReference type="ARBA" id="ARBA00023288"/>
    </source>
</evidence>
<dbReference type="PROSITE" id="PS51419">
    <property type="entry name" value="RAB"/>
    <property type="match status" value="1"/>
</dbReference>
<dbReference type="PANTHER" id="PTHR47977">
    <property type="entry name" value="RAS-RELATED PROTEIN RAB"/>
    <property type="match status" value="1"/>
</dbReference>
<dbReference type="PRINTS" id="PR00449">
    <property type="entry name" value="RASTRNSFRMNG"/>
</dbReference>
<evidence type="ECO:0000256" key="14">
    <source>
        <dbReference type="ARBA" id="ARBA00023289"/>
    </source>
</evidence>
<evidence type="ECO:0000256" key="7">
    <source>
        <dbReference type="ARBA" id="ARBA00022801"/>
    </source>
</evidence>
<dbReference type="GO" id="GO:0015031">
    <property type="term" value="P:protein transport"/>
    <property type="evidence" value="ECO:0007669"/>
    <property type="project" value="UniProtKB-KW"/>
</dbReference>
<reference evidence="19" key="2">
    <citation type="submission" date="2004-02" db="EMBL/GenBank/DDBJ databases">
        <authorList>
            <consortium name="Genoscope"/>
            <consortium name="Whitehead Institute Centre for Genome Research"/>
        </authorList>
    </citation>
    <scope>NUCLEOTIDE SEQUENCE</scope>
</reference>
<evidence type="ECO:0000256" key="6">
    <source>
        <dbReference type="ARBA" id="ARBA00022741"/>
    </source>
</evidence>
<evidence type="ECO:0000256" key="11">
    <source>
        <dbReference type="ARBA" id="ARBA00023134"/>
    </source>
</evidence>
<evidence type="ECO:0000313" key="19">
    <source>
        <dbReference type="EMBL" id="CAG08968.1"/>
    </source>
</evidence>
<dbReference type="InterPro" id="IPR005225">
    <property type="entry name" value="Small_GTP-bd"/>
</dbReference>
<comment type="catalytic activity">
    <reaction evidence="16">
        <text>GTP + H2O = GDP + phosphate + H(+)</text>
        <dbReference type="Rhea" id="RHEA:19669"/>
        <dbReference type="ChEBI" id="CHEBI:15377"/>
        <dbReference type="ChEBI" id="CHEBI:15378"/>
        <dbReference type="ChEBI" id="CHEBI:37565"/>
        <dbReference type="ChEBI" id="CHEBI:43474"/>
        <dbReference type="ChEBI" id="CHEBI:58189"/>
        <dbReference type="EC" id="3.6.5.2"/>
    </reaction>
    <physiologicalReaction direction="left-to-right" evidence="16">
        <dbReference type="Rhea" id="RHEA:19670"/>
    </physiologicalReaction>
</comment>
<dbReference type="InterPro" id="IPR001806">
    <property type="entry name" value="Small_GTPase"/>
</dbReference>
<keyword evidence="7" id="KW-0378">Hydrolase</keyword>
<dbReference type="FunFam" id="3.40.50.300:FF:000707">
    <property type="entry name" value="RAB36, member RAS oncogene family"/>
    <property type="match status" value="1"/>
</dbReference>
<dbReference type="GO" id="GO:0003925">
    <property type="term" value="F:G protein activity"/>
    <property type="evidence" value="ECO:0007669"/>
    <property type="project" value="UniProtKB-EC"/>
</dbReference>
<dbReference type="SMART" id="SM00175">
    <property type="entry name" value="RAB"/>
    <property type="match status" value="1"/>
</dbReference>
<comment type="subcellular location">
    <subcellularLocation>
        <location evidence="15">Golgi apparatus membrane</location>
        <topology evidence="15">Lipid-anchor</topology>
    </subcellularLocation>
</comment>
<evidence type="ECO:0000256" key="3">
    <source>
        <dbReference type="ARBA" id="ARBA00011984"/>
    </source>
</evidence>
<keyword evidence="4" id="KW-0813">Transport</keyword>
<accession>Q4RRL4</accession>
<keyword evidence="8" id="KW-0460">Magnesium</keyword>
<comment type="cofactor">
    <cofactor evidence="1">
        <name>Mg(2+)</name>
        <dbReference type="ChEBI" id="CHEBI:18420"/>
    </cofactor>
</comment>
<evidence type="ECO:0000256" key="5">
    <source>
        <dbReference type="ARBA" id="ARBA00022723"/>
    </source>
</evidence>
<dbReference type="InterPro" id="IPR050227">
    <property type="entry name" value="Rab"/>
</dbReference>
<dbReference type="GO" id="GO:0000139">
    <property type="term" value="C:Golgi membrane"/>
    <property type="evidence" value="ECO:0007669"/>
    <property type="project" value="UniProtKB-SubCell"/>
</dbReference>
<reference evidence="19" key="1">
    <citation type="journal article" date="2004" name="Nature">
        <title>Genome duplication in the teleost fish Tetraodon nigroviridis reveals the early vertebrate proto-karyotype.</title>
        <authorList>
            <person name="Jaillon O."/>
            <person name="Aury J.-M."/>
            <person name="Brunet F."/>
            <person name="Petit J.-L."/>
            <person name="Stange-Thomann N."/>
            <person name="Mauceli E."/>
            <person name="Bouneau L."/>
            <person name="Fischer C."/>
            <person name="Ozouf-Costaz C."/>
            <person name="Bernot A."/>
            <person name="Nicaud S."/>
            <person name="Jaffe D."/>
            <person name="Fisher S."/>
            <person name="Lutfalla G."/>
            <person name="Dossat C."/>
            <person name="Segurens B."/>
            <person name="Dasilva C."/>
            <person name="Salanoubat M."/>
            <person name="Levy M."/>
            <person name="Boudet N."/>
            <person name="Castellano S."/>
            <person name="Anthouard V."/>
            <person name="Jubin C."/>
            <person name="Castelli V."/>
            <person name="Katinka M."/>
            <person name="Vacherie B."/>
            <person name="Biemont C."/>
            <person name="Skalli Z."/>
            <person name="Cattolico L."/>
            <person name="Poulain J."/>
            <person name="De Berardinis V."/>
            <person name="Cruaud C."/>
            <person name="Duprat S."/>
            <person name="Brottier P."/>
            <person name="Coutanceau J.-P."/>
            <person name="Gouzy J."/>
            <person name="Parra G."/>
            <person name="Lardier G."/>
            <person name="Chapple C."/>
            <person name="McKernan K.J."/>
            <person name="McEwan P."/>
            <person name="Bosak S."/>
            <person name="Kellis M."/>
            <person name="Volff J.-N."/>
            <person name="Guigo R."/>
            <person name="Zody M.C."/>
            <person name="Mesirov J."/>
            <person name="Lindblad-Toh K."/>
            <person name="Birren B."/>
            <person name="Nusbaum C."/>
            <person name="Kahn D."/>
            <person name="Robinson-Rechavi M."/>
            <person name="Laudet V."/>
            <person name="Schachter V."/>
            <person name="Quetier F."/>
            <person name="Saurin W."/>
            <person name="Scarpelli C."/>
            <person name="Wincker P."/>
            <person name="Lander E.S."/>
            <person name="Weissenbach J."/>
            <person name="Roest Crollius H."/>
        </authorList>
    </citation>
    <scope>NUCLEOTIDE SEQUENCE [LARGE SCALE GENOMIC DNA]</scope>
</reference>
<dbReference type="SMART" id="SM00176">
    <property type="entry name" value="RAN"/>
    <property type="match status" value="1"/>
</dbReference>
<feature type="non-terminal residue" evidence="19">
    <location>
        <position position="312"/>
    </location>
</feature>
<keyword evidence="6" id="KW-0547">Nucleotide-binding</keyword>
<keyword evidence="5" id="KW-0479">Metal-binding</keyword>
<evidence type="ECO:0000256" key="17">
    <source>
        <dbReference type="ARBA" id="ARBA00058763"/>
    </source>
</evidence>
<gene>
    <name evidence="19" type="ORF">GSTENG00030117001</name>
</gene>
<dbReference type="PROSITE" id="PS51420">
    <property type="entry name" value="RHO"/>
    <property type="match status" value="1"/>
</dbReference>
<evidence type="ECO:0000256" key="10">
    <source>
        <dbReference type="ARBA" id="ARBA00023034"/>
    </source>
</evidence>
<organism evidence="19">
    <name type="scientific">Tetraodon nigroviridis</name>
    <name type="common">Spotted green pufferfish</name>
    <name type="synonym">Chelonodon nigroviridis</name>
    <dbReference type="NCBI Taxonomy" id="99883"/>
    <lineage>
        <taxon>Eukaryota</taxon>
        <taxon>Metazoa</taxon>
        <taxon>Chordata</taxon>
        <taxon>Craniata</taxon>
        <taxon>Vertebrata</taxon>
        <taxon>Euteleostomi</taxon>
        <taxon>Actinopterygii</taxon>
        <taxon>Neopterygii</taxon>
        <taxon>Teleostei</taxon>
        <taxon>Neoteleostei</taxon>
        <taxon>Acanthomorphata</taxon>
        <taxon>Eupercaria</taxon>
        <taxon>Tetraodontiformes</taxon>
        <taxon>Tetradontoidea</taxon>
        <taxon>Tetraodontidae</taxon>
        <taxon>Tetraodon</taxon>
    </lineage>
</organism>
<sequence>MSVLPPVRKDRVIARLPQCFRKDAALHTKEDFSNKVKTACQEQRTGTVGFKISKVIVVGDLAVGKTCLINRFCKDVFDKNYKATIGVDFEMERFEVLGVPFSLQLWDTAGQERFKCIASTYYRGAQVVIIAFDLNDIGSFSHVRQWLEDSLKENDPTAVQLFLVGTKKDLSVPARYSQMEQDALKLAQEISAEYWAVSSLTGGSGACWTLVEADWRDFNPKPPSVRHAVGENVNEFFFRVASLAFETSVLAELEKSGSRQIGQVVSEYPSPQLGRLRRAAALKPCLPSVSGINSDSRNLYTSSKKKQSNCCQ</sequence>
<evidence type="ECO:0000256" key="15">
    <source>
        <dbReference type="ARBA" id="ARBA00037794"/>
    </source>
</evidence>
<dbReference type="EC" id="3.6.5.2" evidence="3"/>
<dbReference type="GO" id="GO:0046872">
    <property type="term" value="F:metal ion binding"/>
    <property type="evidence" value="ECO:0007669"/>
    <property type="project" value="UniProtKB-KW"/>
</dbReference>
<keyword evidence="9" id="KW-0653">Protein transport</keyword>
<dbReference type="InterPro" id="IPR027417">
    <property type="entry name" value="P-loop_NTPase"/>
</dbReference>
<comment type="similarity">
    <text evidence="2">Belongs to the small GTPase superfamily. Rab family.</text>
</comment>
<keyword evidence="11" id="KW-0342">GTP-binding</keyword>
<dbReference type="NCBIfam" id="TIGR00231">
    <property type="entry name" value="small_GTP"/>
    <property type="match status" value="1"/>
</dbReference>
<dbReference type="PROSITE" id="PS51421">
    <property type="entry name" value="RAS"/>
    <property type="match status" value="1"/>
</dbReference>
<protein>
    <recommendedName>
        <fullName evidence="18">Ras-related protein Rab-36</fullName>
        <ecNumber evidence="3">3.6.5.2</ecNumber>
    </recommendedName>
</protein>
<dbReference type="AlphaFoldDB" id="Q4RRL4"/>